<accession>A0ABQ8HK00</accession>
<dbReference type="Pfam" id="PF03476">
    <property type="entry name" value="MOSC_N"/>
    <property type="match status" value="1"/>
</dbReference>
<name>A0ABQ8HK00_9ROSI</name>
<organism evidence="2 3">
    <name type="scientific">Xanthoceras sorbifolium</name>
    <dbReference type="NCBI Taxonomy" id="99658"/>
    <lineage>
        <taxon>Eukaryota</taxon>
        <taxon>Viridiplantae</taxon>
        <taxon>Streptophyta</taxon>
        <taxon>Embryophyta</taxon>
        <taxon>Tracheophyta</taxon>
        <taxon>Spermatophyta</taxon>
        <taxon>Magnoliopsida</taxon>
        <taxon>eudicotyledons</taxon>
        <taxon>Gunneridae</taxon>
        <taxon>Pentapetalae</taxon>
        <taxon>rosids</taxon>
        <taxon>malvids</taxon>
        <taxon>Sapindales</taxon>
        <taxon>Sapindaceae</taxon>
        <taxon>Xanthoceroideae</taxon>
        <taxon>Xanthoceras</taxon>
    </lineage>
</organism>
<dbReference type="SUPFAM" id="SSF141673">
    <property type="entry name" value="MOSC N-terminal domain-like"/>
    <property type="match status" value="1"/>
</dbReference>
<sequence length="157" mass="17824">MLTLPSQRGSRFCDLILPRVRESLVAVAKGEVLVHVRRERSPRGETVSETNCASFAMADRVDSAVQRRGIRRERSPLRQMEAGITVEHLTQLRPAIRAPCMNVLKISLSRPRDVTNGVSVWEWSGSAMDEGAEAANWFTNYPLSKINNLRNYIWLLY</sequence>
<comment type="caution">
    <text evidence="2">The sequence shown here is derived from an EMBL/GenBank/DDBJ whole genome shotgun (WGS) entry which is preliminary data.</text>
</comment>
<feature type="domain" description="Molybdenum cofactor sulfurase middle" evidence="1">
    <location>
        <begin position="90"/>
        <end position="141"/>
    </location>
</feature>
<evidence type="ECO:0000259" key="1">
    <source>
        <dbReference type="Pfam" id="PF03476"/>
    </source>
</evidence>
<evidence type="ECO:0000313" key="3">
    <source>
        <dbReference type="Proteomes" id="UP000827721"/>
    </source>
</evidence>
<proteinExistence type="predicted"/>
<dbReference type="EMBL" id="JAFEMO010000009">
    <property type="protein sequence ID" value="KAH7564675.1"/>
    <property type="molecule type" value="Genomic_DNA"/>
</dbReference>
<dbReference type="InterPro" id="IPR005303">
    <property type="entry name" value="MOCOS_middle"/>
</dbReference>
<gene>
    <name evidence="2" type="ORF">JRO89_XS09G0004900</name>
</gene>
<protein>
    <recommendedName>
        <fullName evidence="1">Molybdenum cofactor sulfurase middle domain-containing protein</fullName>
    </recommendedName>
</protein>
<evidence type="ECO:0000313" key="2">
    <source>
        <dbReference type="EMBL" id="KAH7564675.1"/>
    </source>
</evidence>
<dbReference type="Proteomes" id="UP000827721">
    <property type="component" value="Unassembled WGS sequence"/>
</dbReference>
<keyword evidence="3" id="KW-1185">Reference proteome</keyword>
<reference evidence="2 3" key="1">
    <citation type="submission" date="2021-02" db="EMBL/GenBank/DDBJ databases">
        <title>Plant Genome Project.</title>
        <authorList>
            <person name="Zhang R.-G."/>
        </authorList>
    </citation>
    <scope>NUCLEOTIDE SEQUENCE [LARGE SCALE GENOMIC DNA]</scope>
    <source>
        <tissue evidence="2">Leaves</tissue>
    </source>
</reference>